<dbReference type="GO" id="GO:0004386">
    <property type="term" value="F:helicase activity"/>
    <property type="evidence" value="ECO:0007669"/>
    <property type="project" value="UniProtKB-KW"/>
</dbReference>
<keyword evidence="2" id="KW-0347">Helicase</keyword>
<organism evidence="2 3">
    <name type="scientific">Candidatus Megaera venefica</name>
    <dbReference type="NCBI Taxonomy" id="2055910"/>
    <lineage>
        <taxon>Bacteria</taxon>
        <taxon>Pseudomonadati</taxon>
        <taxon>Pseudomonadota</taxon>
        <taxon>Alphaproteobacteria</taxon>
        <taxon>Rickettsiales</taxon>
        <taxon>Rickettsiaceae</taxon>
        <taxon>Candidatus Megaera</taxon>
    </lineage>
</organism>
<evidence type="ECO:0000313" key="2">
    <source>
        <dbReference type="EMBL" id="MEA0970540.1"/>
    </source>
</evidence>
<dbReference type="Pfam" id="PF00271">
    <property type="entry name" value="Helicase_C"/>
    <property type="match status" value="1"/>
</dbReference>
<keyword evidence="2" id="KW-0067">ATP-binding</keyword>
<evidence type="ECO:0000313" key="3">
    <source>
        <dbReference type="Proteomes" id="UP001291687"/>
    </source>
</evidence>
<dbReference type="InterPro" id="IPR001650">
    <property type="entry name" value="Helicase_C-like"/>
</dbReference>
<keyword evidence="2" id="KW-0378">Hydrolase</keyword>
<dbReference type="RefSeq" id="WP_322776442.1">
    <property type="nucleotide sequence ID" value="NZ_JARJFB010000025.1"/>
</dbReference>
<dbReference type="PANTHER" id="PTHR47396:SF1">
    <property type="entry name" value="ATP-DEPENDENT HELICASE IRC3-RELATED"/>
    <property type="match status" value="1"/>
</dbReference>
<protein>
    <submittedName>
        <fullName evidence="2">DEAD/DEAH box helicase domain protein</fullName>
    </submittedName>
</protein>
<accession>A0ABU5NBJ1</accession>
<keyword evidence="2" id="KW-0547">Nucleotide-binding</keyword>
<gene>
    <name evidence="2" type="ORF">Megvenef_00506</name>
</gene>
<dbReference type="EMBL" id="JARJFB010000025">
    <property type="protein sequence ID" value="MEA0970540.1"/>
    <property type="molecule type" value="Genomic_DNA"/>
</dbReference>
<dbReference type="Gene3D" id="3.40.50.300">
    <property type="entry name" value="P-loop containing nucleotide triphosphate hydrolases"/>
    <property type="match status" value="1"/>
</dbReference>
<dbReference type="InterPro" id="IPR050742">
    <property type="entry name" value="Helicase_Restrict-Modif_Enz"/>
</dbReference>
<dbReference type="PANTHER" id="PTHR47396">
    <property type="entry name" value="TYPE I RESTRICTION ENZYME ECOKI R PROTEIN"/>
    <property type="match status" value="1"/>
</dbReference>
<evidence type="ECO:0000259" key="1">
    <source>
        <dbReference type="PROSITE" id="PS51194"/>
    </source>
</evidence>
<dbReference type="SUPFAM" id="SSF52540">
    <property type="entry name" value="P-loop containing nucleoside triphosphate hydrolases"/>
    <property type="match status" value="1"/>
</dbReference>
<dbReference type="Proteomes" id="UP001291687">
    <property type="component" value="Unassembled WGS sequence"/>
</dbReference>
<comment type="caution">
    <text evidence="2">The sequence shown here is derived from an EMBL/GenBank/DDBJ whole genome shotgun (WGS) entry which is preliminary data.</text>
</comment>
<proteinExistence type="predicted"/>
<dbReference type="InterPro" id="IPR027417">
    <property type="entry name" value="P-loop_NTPase"/>
</dbReference>
<feature type="domain" description="Helicase C-terminal" evidence="1">
    <location>
        <begin position="6"/>
        <end position="154"/>
    </location>
</feature>
<dbReference type="PROSITE" id="PS51194">
    <property type="entry name" value="HELICASE_CTER"/>
    <property type="match status" value="1"/>
</dbReference>
<reference evidence="2 3" key="1">
    <citation type="submission" date="2023-03" db="EMBL/GenBank/DDBJ databases">
        <title>Host association and intracellularity evolved multiple times independently in the Rickettsiales.</title>
        <authorList>
            <person name="Castelli M."/>
            <person name="Nardi T."/>
            <person name="Gammuto L."/>
            <person name="Bellinzona G."/>
            <person name="Sabaneyeva E."/>
            <person name="Potekhin A."/>
            <person name="Serra V."/>
            <person name="Petroni G."/>
            <person name="Sassera D."/>
        </authorList>
    </citation>
    <scope>NUCLEOTIDE SEQUENCE [LARGE SCALE GENOMIC DNA]</scope>
    <source>
        <strain evidence="2 3">Sr 2-6</strain>
    </source>
</reference>
<dbReference type="SMART" id="SM00490">
    <property type="entry name" value="HELICc"/>
    <property type="match status" value="1"/>
</dbReference>
<keyword evidence="3" id="KW-1185">Reference proteome</keyword>
<sequence>MSEILNTIPLNKKVVEEWSKKAADRKTVVFCSDVAHAMNVTDTFRSFGVKASLVTGAMAKEDRQKALNSLETGETQVIVNVAILTEGWDYPPISCVILLRSSSYKSTMIQMIGRGLRTVDATIYPDTIKQDCIVPDFGISTILHGSLEQQINLEYYFHD</sequence>
<name>A0ABU5NBJ1_9RICK</name>